<dbReference type="PROSITE" id="PS51257">
    <property type="entry name" value="PROKAR_LIPOPROTEIN"/>
    <property type="match status" value="1"/>
</dbReference>
<evidence type="ECO:0008006" key="4">
    <source>
        <dbReference type="Google" id="ProtNLM"/>
    </source>
</evidence>
<comment type="caution">
    <text evidence="2">The sequence shown here is derived from an EMBL/GenBank/DDBJ whole genome shotgun (WGS) entry which is preliminary data.</text>
</comment>
<name>A0ABT8FZV9_9MICO</name>
<evidence type="ECO:0000313" key="3">
    <source>
        <dbReference type="Proteomes" id="UP001172738"/>
    </source>
</evidence>
<gene>
    <name evidence="2" type="ORF">QQX04_04440</name>
</gene>
<keyword evidence="3" id="KW-1185">Reference proteome</keyword>
<feature type="chain" id="PRO_5045528421" description="YHS domain-containing protein" evidence="1">
    <location>
        <begin position="19"/>
        <end position="151"/>
    </location>
</feature>
<feature type="signal peptide" evidence="1">
    <location>
        <begin position="1"/>
        <end position="18"/>
    </location>
</feature>
<dbReference type="EMBL" id="JAUHPV010000002">
    <property type="protein sequence ID" value="MDN4472239.1"/>
    <property type="molecule type" value="Genomic_DNA"/>
</dbReference>
<sequence>MRVLRVWPAAVMASLALAGCGLGSSEVTYDEHSDHGAPGEVLRVEAGVLYYPACGNEILQWEGGPLYPFTPANLDEFPDDPIPGWADASASAGSDVAVVSAAYLPAVVAPGLGDDVGTLVTYEGALAYWESDSGDLFTWLTRDEITYAWIC</sequence>
<proteinExistence type="predicted"/>
<dbReference type="RefSeq" id="WP_301126636.1">
    <property type="nucleotide sequence ID" value="NZ_JAUHPV010000002.1"/>
</dbReference>
<accession>A0ABT8FZV9</accession>
<reference evidence="2" key="1">
    <citation type="submission" date="2023-06" db="EMBL/GenBank/DDBJ databases">
        <title>SYSU T00b26.</title>
        <authorList>
            <person name="Gao L."/>
            <person name="Fang B.-Z."/>
            <person name="Li W.-J."/>
        </authorList>
    </citation>
    <scope>NUCLEOTIDE SEQUENCE</scope>
    <source>
        <strain evidence="2">SYSU T00b26</strain>
    </source>
</reference>
<dbReference type="Proteomes" id="UP001172738">
    <property type="component" value="Unassembled WGS sequence"/>
</dbReference>
<organism evidence="2 3">
    <name type="scientific">Demequina zhanjiangensis</name>
    <dbReference type="NCBI Taxonomy" id="3051659"/>
    <lineage>
        <taxon>Bacteria</taxon>
        <taxon>Bacillati</taxon>
        <taxon>Actinomycetota</taxon>
        <taxon>Actinomycetes</taxon>
        <taxon>Micrococcales</taxon>
        <taxon>Demequinaceae</taxon>
        <taxon>Demequina</taxon>
    </lineage>
</organism>
<evidence type="ECO:0000313" key="2">
    <source>
        <dbReference type="EMBL" id="MDN4472239.1"/>
    </source>
</evidence>
<protein>
    <recommendedName>
        <fullName evidence="4">YHS domain-containing protein</fullName>
    </recommendedName>
</protein>
<evidence type="ECO:0000256" key="1">
    <source>
        <dbReference type="SAM" id="SignalP"/>
    </source>
</evidence>
<keyword evidence="1" id="KW-0732">Signal</keyword>